<keyword evidence="3" id="KW-1185">Reference proteome</keyword>
<dbReference type="SUPFAM" id="SSF56672">
    <property type="entry name" value="DNA/RNA polymerases"/>
    <property type="match status" value="1"/>
</dbReference>
<evidence type="ECO:0000259" key="1">
    <source>
        <dbReference type="Pfam" id="PF07727"/>
    </source>
</evidence>
<accession>A0A6G0HFF8</accession>
<dbReference type="EMBL" id="REGW02000089">
    <property type="protein sequence ID" value="KAE8277933.1"/>
    <property type="molecule type" value="Genomic_DNA"/>
</dbReference>
<evidence type="ECO:0000313" key="2">
    <source>
        <dbReference type="EMBL" id="KAE8277933.1"/>
    </source>
</evidence>
<protein>
    <submittedName>
        <fullName evidence="2">Copia protein Gag-int-pol protein Copia VLP protein Copia protease</fullName>
    </submittedName>
</protein>
<sequence length="509" mass="57436">MKEAMLSSNAKEWKEAADLEYESLLENETWDLVELPKDRKPIGSRWVFKVKHHSDGEVERYKCRLVAKGYSQNYGVDYDETFSPVVRFSSIRTLLSFAVQNNLHVHQMDVVTAFLNGHLEEEIYMEQPDGYIKPGQEHLVCKLKKSIYGLKQSPRCWSKTFTESMKDIGFNQSTSDPCVFVRARQELEILAVYVDDLILITESLESMTELKVALKKKYKMKDMGELSYILGISVIQDKTNNSVYLHQKHYIEAVLQKYGMDKANPVTTPADANVKLQKDDGVSNPVNPGTYQSIVGSLLYAAMATRPDIAQAVSAVSKFNAKPNTAHMTAVKRILRYLKGTINLALKYQRSESETLLGFSDADWAGDQDDRRSTTGNIFLLGGGAVSWLSKKQNTVALSTAEAEYVALSQAAQECTWLTRLLSDLGMDATPTVILEDNQGAIAIAKNPVDHSRTKHIDIRYHYIRECVQNGQIQLQYCPTEDMKADILTKPLAKQKFEYLRREIGLCAV</sequence>
<organism evidence="2 3">
    <name type="scientific">Larimichthys crocea</name>
    <name type="common">Large yellow croaker</name>
    <name type="synonym">Pseudosciaena crocea</name>
    <dbReference type="NCBI Taxonomy" id="215358"/>
    <lineage>
        <taxon>Eukaryota</taxon>
        <taxon>Metazoa</taxon>
        <taxon>Chordata</taxon>
        <taxon>Craniata</taxon>
        <taxon>Vertebrata</taxon>
        <taxon>Euteleostomi</taxon>
        <taxon>Actinopterygii</taxon>
        <taxon>Neopterygii</taxon>
        <taxon>Teleostei</taxon>
        <taxon>Neoteleostei</taxon>
        <taxon>Acanthomorphata</taxon>
        <taxon>Eupercaria</taxon>
        <taxon>Sciaenidae</taxon>
        <taxon>Larimichthys</taxon>
    </lineage>
</organism>
<dbReference type="PANTHER" id="PTHR11439">
    <property type="entry name" value="GAG-POL-RELATED RETROTRANSPOSON"/>
    <property type="match status" value="1"/>
</dbReference>
<name>A0A6G0HFF8_LARCR</name>
<dbReference type="PANTHER" id="PTHR11439:SF483">
    <property type="entry name" value="PEPTIDE SYNTHASE GLIP-LIKE, PUTATIVE (AFU_ORTHOLOGUE AFUA_3G12920)-RELATED"/>
    <property type="match status" value="1"/>
</dbReference>
<evidence type="ECO:0000313" key="3">
    <source>
        <dbReference type="Proteomes" id="UP000424527"/>
    </source>
</evidence>
<comment type="caution">
    <text evidence="2">The sequence shown here is derived from an EMBL/GenBank/DDBJ whole genome shotgun (WGS) entry which is preliminary data.</text>
</comment>
<dbReference type="AlphaFoldDB" id="A0A6G0HFF8"/>
<dbReference type="Proteomes" id="UP000424527">
    <property type="component" value="Unassembled WGS sequence"/>
</dbReference>
<keyword evidence="2" id="KW-0378">Hydrolase</keyword>
<dbReference type="GO" id="GO:0008233">
    <property type="term" value="F:peptidase activity"/>
    <property type="evidence" value="ECO:0007669"/>
    <property type="project" value="UniProtKB-KW"/>
</dbReference>
<dbReference type="InterPro" id="IPR013103">
    <property type="entry name" value="RVT_2"/>
</dbReference>
<dbReference type="Pfam" id="PF07727">
    <property type="entry name" value="RVT_2"/>
    <property type="match status" value="1"/>
</dbReference>
<proteinExistence type="predicted"/>
<feature type="domain" description="Reverse transcriptase Ty1/copia-type" evidence="1">
    <location>
        <begin position="27"/>
        <end position="270"/>
    </location>
</feature>
<gene>
    <name evidence="2" type="ORF">D5F01_LYC24025</name>
</gene>
<keyword evidence="2" id="KW-0645">Protease</keyword>
<dbReference type="GO" id="GO:0006508">
    <property type="term" value="P:proteolysis"/>
    <property type="evidence" value="ECO:0007669"/>
    <property type="project" value="UniProtKB-KW"/>
</dbReference>
<dbReference type="InterPro" id="IPR043502">
    <property type="entry name" value="DNA/RNA_pol_sf"/>
</dbReference>
<reference evidence="2 3" key="1">
    <citation type="submission" date="2019-07" db="EMBL/GenBank/DDBJ databases">
        <title>Chromosome genome assembly for large yellow croaker.</title>
        <authorList>
            <person name="Xiao S."/>
        </authorList>
    </citation>
    <scope>NUCLEOTIDE SEQUENCE [LARGE SCALE GENOMIC DNA]</scope>
    <source>
        <strain evidence="2">JMULYC20181020</strain>
        <tissue evidence="2">Muscle</tissue>
    </source>
</reference>
<dbReference type="CDD" id="cd09272">
    <property type="entry name" value="RNase_HI_RT_Ty1"/>
    <property type="match status" value="1"/>
</dbReference>